<organism evidence="1 2">
    <name type="scientific">Levilactobacillus lanxiensis</name>
    <dbReference type="NCBI Taxonomy" id="2799568"/>
    <lineage>
        <taxon>Bacteria</taxon>
        <taxon>Bacillati</taxon>
        <taxon>Bacillota</taxon>
        <taxon>Bacilli</taxon>
        <taxon>Lactobacillales</taxon>
        <taxon>Lactobacillaceae</taxon>
        <taxon>Levilactobacillus</taxon>
    </lineage>
</organism>
<dbReference type="Proteomes" id="UP001597189">
    <property type="component" value="Unassembled WGS sequence"/>
</dbReference>
<reference evidence="2" key="1">
    <citation type="journal article" date="2019" name="Int. J. Syst. Evol. Microbiol.">
        <title>The Global Catalogue of Microorganisms (GCM) 10K type strain sequencing project: providing services to taxonomists for standard genome sequencing and annotation.</title>
        <authorList>
            <consortium name="The Broad Institute Genomics Platform"/>
            <consortium name="The Broad Institute Genome Sequencing Center for Infectious Disease"/>
            <person name="Wu L."/>
            <person name="Ma J."/>
        </authorList>
    </citation>
    <scope>NUCLEOTIDE SEQUENCE [LARGE SCALE GENOMIC DNA]</scope>
    <source>
        <strain evidence="2">CCM 8979</strain>
    </source>
</reference>
<sequence>MQRVSQPIKHLLQLAYQNNQVTTLIFNNVTYTGTVDYVSASTVYLGLAAGHSREIPLTGISQVRLHQLQSWWHLYEGSRQ</sequence>
<evidence type="ECO:0000313" key="2">
    <source>
        <dbReference type="Proteomes" id="UP001597189"/>
    </source>
</evidence>
<dbReference type="EMBL" id="JBHTOD010000001">
    <property type="protein sequence ID" value="MFD1454309.1"/>
    <property type="molecule type" value="Genomic_DNA"/>
</dbReference>
<comment type="caution">
    <text evidence="1">The sequence shown here is derived from an EMBL/GenBank/DDBJ whole genome shotgun (WGS) entry which is preliminary data.</text>
</comment>
<accession>A0ABW4CYF6</accession>
<name>A0ABW4CYF6_9LACO</name>
<keyword evidence="2" id="KW-1185">Reference proteome</keyword>
<protein>
    <submittedName>
        <fullName evidence="1">Uncharacterized protein</fullName>
    </submittedName>
</protein>
<proteinExistence type="predicted"/>
<gene>
    <name evidence="1" type="ORF">ACFQ44_01280</name>
</gene>
<dbReference type="RefSeq" id="WP_236000673.1">
    <property type="nucleotide sequence ID" value="NZ_BOLN01000001.1"/>
</dbReference>
<evidence type="ECO:0000313" key="1">
    <source>
        <dbReference type="EMBL" id="MFD1454309.1"/>
    </source>
</evidence>